<dbReference type="AlphaFoldDB" id="A0A852V3X7"/>
<dbReference type="Proteomes" id="UP000576393">
    <property type="component" value="Unassembled WGS sequence"/>
</dbReference>
<sequence length="237" mass="26234">MTDDHEVASGINRLPAYTVGVEHEYKWLLDQTPGDVPEALGSMGLSAGYPVRTANDVTHSSVYFDDPGWSLAGAGLSLTLRVYHGTMRAFGALVAKHTLEWRDGRRDAAELAVRVDPRRAEESLQDWELLPLRHLARYFRERLPLSPYATAVQVRKQARLGTALALSLDRTSISRPADPKPLDERTWLEIECNEPGRGTLRELGDLAGKITAAVGKAPHELTKPEMAARLMGWDGTR</sequence>
<evidence type="ECO:0000313" key="1">
    <source>
        <dbReference type="EMBL" id="NYF44432.1"/>
    </source>
</evidence>
<comment type="caution">
    <text evidence="1">The sequence shown here is derived from an EMBL/GenBank/DDBJ whole genome shotgun (WGS) entry which is preliminary data.</text>
</comment>
<protein>
    <recommendedName>
        <fullName evidence="3">CYTH domain-containing protein</fullName>
    </recommendedName>
</protein>
<dbReference type="Gene3D" id="2.40.320.10">
    <property type="entry name" value="Hypothetical Protein Pfu-838710-001"/>
    <property type="match status" value="1"/>
</dbReference>
<organism evidence="1 2">
    <name type="scientific">Streptosporangium sandarakinum</name>
    <dbReference type="NCBI Taxonomy" id="1260955"/>
    <lineage>
        <taxon>Bacteria</taxon>
        <taxon>Bacillati</taxon>
        <taxon>Actinomycetota</taxon>
        <taxon>Actinomycetes</taxon>
        <taxon>Streptosporangiales</taxon>
        <taxon>Streptosporangiaceae</taxon>
        <taxon>Streptosporangium</taxon>
    </lineage>
</organism>
<reference evidence="1 2" key="1">
    <citation type="submission" date="2020-07" db="EMBL/GenBank/DDBJ databases">
        <title>Sequencing the genomes of 1000 actinobacteria strains.</title>
        <authorList>
            <person name="Klenk H.-P."/>
        </authorList>
    </citation>
    <scope>NUCLEOTIDE SEQUENCE [LARGE SCALE GENOMIC DNA]</scope>
    <source>
        <strain evidence="1 2">DSM 45763</strain>
    </source>
</reference>
<evidence type="ECO:0008006" key="3">
    <source>
        <dbReference type="Google" id="ProtNLM"/>
    </source>
</evidence>
<name>A0A852V3X7_9ACTN</name>
<accession>A0A852V3X7</accession>
<keyword evidence="2" id="KW-1185">Reference proteome</keyword>
<dbReference type="InterPro" id="IPR033469">
    <property type="entry name" value="CYTH-like_dom_sf"/>
</dbReference>
<gene>
    <name evidence="1" type="ORF">HDA43_006659</name>
</gene>
<dbReference type="SUPFAM" id="SSF55154">
    <property type="entry name" value="CYTH-like phosphatases"/>
    <property type="match status" value="1"/>
</dbReference>
<evidence type="ECO:0000313" key="2">
    <source>
        <dbReference type="Proteomes" id="UP000576393"/>
    </source>
</evidence>
<proteinExistence type="predicted"/>
<dbReference type="EMBL" id="JACCCO010000003">
    <property type="protein sequence ID" value="NYF44432.1"/>
    <property type="molecule type" value="Genomic_DNA"/>
</dbReference>
<dbReference type="RefSeq" id="WP_179828533.1">
    <property type="nucleotide sequence ID" value="NZ_JACCCO010000003.1"/>
</dbReference>